<name>A0A6A6U8R4_9PEZI</name>
<evidence type="ECO:0000256" key="3">
    <source>
        <dbReference type="SAM" id="SignalP"/>
    </source>
</evidence>
<dbReference type="EMBL" id="MU004237">
    <property type="protein sequence ID" value="KAF2668006.1"/>
    <property type="molecule type" value="Genomic_DNA"/>
</dbReference>
<dbReference type="AlphaFoldDB" id="A0A6A6U8R4"/>
<proteinExistence type="predicted"/>
<sequence>MHYQVLKFKAILFAVGFLTFAIPKAVSAHEATDAIIESDYVSDCSSRAFGQSKSFHVPVDRCLNIPSWYMEIKTVAFCKNGTRAKWARFPEKGCGHGTLDADFGLVDIKDKDFRTCLDIREYESMAFWCEGYQKSTLPEEKDDHSEKVPENEDKSKAGSISESVCMPQRAPTWKHPKADTCVNLTYKRLQIHTPAICANGTEATFAFYEGVGCHGMPSEFKTVEERDARQCLDVEGMKSFAFYCTGEGIERNDGRPTGGNGNGGGILQFLLVLFLIFMVFSLMLLLTVFTWVRKYGGSVGKVFDFFKNLVKPKEGSIAL</sequence>
<evidence type="ECO:0000313" key="5">
    <source>
        <dbReference type="Proteomes" id="UP000799302"/>
    </source>
</evidence>
<gene>
    <name evidence="4" type="ORF">BT63DRAFT_457307</name>
</gene>
<feature type="signal peptide" evidence="3">
    <location>
        <begin position="1"/>
        <end position="28"/>
    </location>
</feature>
<keyword evidence="5" id="KW-1185">Reference proteome</keyword>
<keyword evidence="2" id="KW-1133">Transmembrane helix</keyword>
<evidence type="ECO:0000256" key="2">
    <source>
        <dbReference type="SAM" id="Phobius"/>
    </source>
</evidence>
<dbReference type="OrthoDB" id="4767222at2759"/>
<reference evidence="4" key="1">
    <citation type="journal article" date="2020" name="Stud. Mycol.">
        <title>101 Dothideomycetes genomes: a test case for predicting lifestyles and emergence of pathogens.</title>
        <authorList>
            <person name="Haridas S."/>
            <person name="Albert R."/>
            <person name="Binder M."/>
            <person name="Bloem J."/>
            <person name="Labutti K."/>
            <person name="Salamov A."/>
            <person name="Andreopoulos B."/>
            <person name="Baker S."/>
            <person name="Barry K."/>
            <person name="Bills G."/>
            <person name="Bluhm B."/>
            <person name="Cannon C."/>
            <person name="Castanera R."/>
            <person name="Culley D."/>
            <person name="Daum C."/>
            <person name="Ezra D."/>
            <person name="Gonzalez J."/>
            <person name="Henrissat B."/>
            <person name="Kuo A."/>
            <person name="Liang C."/>
            <person name="Lipzen A."/>
            <person name="Lutzoni F."/>
            <person name="Magnuson J."/>
            <person name="Mondo S."/>
            <person name="Nolan M."/>
            <person name="Ohm R."/>
            <person name="Pangilinan J."/>
            <person name="Park H.-J."/>
            <person name="Ramirez L."/>
            <person name="Alfaro M."/>
            <person name="Sun H."/>
            <person name="Tritt A."/>
            <person name="Yoshinaga Y."/>
            <person name="Zwiers L.-H."/>
            <person name="Turgeon B."/>
            <person name="Goodwin S."/>
            <person name="Spatafora J."/>
            <person name="Crous P."/>
            <person name="Grigoriev I."/>
        </authorList>
    </citation>
    <scope>NUCLEOTIDE SEQUENCE</scope>
    <source>
        <strain evidence="4">CBS 115976</strain>
    </source>
</reference>
<keyword evidence="2" id="KW-0812">Transmembrane</keyword>
<protein>
    <submittedName>
        <fullName evidence="4">Uncharacterized protein</fullName>
    </submittedName>
</protein>
<feature type="region of interest" description="Disordered" evidence="1">
    <location>
        <begin position="139"/>
        <end position="161"/>
    </location>
</feature>
<evidence type="ECO:0000256" key="1">
    <source>
        <dbReference type="SAM" id="MobiDB-lite"/>
    </source>
</evidence>
<feature type="transmembrane region" description="Helical" evidence="2">
    <location>
        <begin position="266"/>
        <end position="292"/>
    </location>
</feature>
<keyword evidence="3" id="KW-0732">Signal</keyword>
<feature type="chain" id="PRO_5025652830" evidence="3">
    <location>
        <begin position="29"/>
        <end position="319"/>
    </location>
</feature>
<accession>A0A6A6U8R4</accession>
<organism evidence="4 5">
    <name type="scientific">Microthyrium microscopicum</name>
    <dbReference type="NCBI Taxonomy" id="703497"/>
    <lineage>
        <taxon>Eukaryota</taxon>
        <taxon>Fungi</taxon>
        <taxon>Dikarya</taxon>
        <taxon>Ascomycota</taxon>
        <taxon>Pezizomycotina</taxon>
        <taxon>Dothideomycetes</taxon>
        <taxon>Dothideomycetes incertae sedis</taxon>
        <taxon>Microthyriales</taxon>
        <taxon>Microthyriaceae</taxon>
        <taxon>Microthyrium</taxon>
    </lineage>
</organism>
<keyword evidence="2" id="KW-0472">Membrane</keyword>
<dbReference type="Proteomes" id="UP000799302">
    <property type="component" value="Unassembled WGS sequence"/>
</dbReference>
<feature type="compositionally biased region" description="Basic and acidic residues" evidence="1">
    <location>
        <begin position="139"/>
        <end position="156"/>
    </location>
</feature>
<evidence type="ECO:0000313" key="4">
    <source>
        <dbReference type="EMBL" id="KAF2668006.1"/>
    </source>
</evidence>